<name>A0A098B5M8_DESHA</name>
<dbReference type="AlphaFoldDB" id="A0A098B5M8"/>
<gene>
    <name evidence="1" type="ORF">DPCES_4258</name>
</gene>
<accession>A0A098B5M8</accession>
<proteinExistence type="predicted"/>
<organism evidence="1">
    <name type="scientific">Desulfitobacterium hafniense</name>
    <name type="common">Desulfitobacterium frappieri</name>
    <dbReference type="NCBI Taxonomy" id="49338"/>
    <lineage>
        <taxon>Bacteria</taxon>
        <taxon>Bacillati</taxon>
        <taxon>Bacillota</taxon>
        <taxon>Clostridia</taxon>
        <taxon>Eubacteriales</taxon>
        <taxon>Desulfitobacteriaceae</taxon>
        <taxon>Desulfitobacterium</taxon>
    </lineage>
</organism>
<dbReference type="EMBL" id="LK996017">
    <property type="protein sequence ID" value="CDX04144.1"/>
    <property type="molecule type" value="Genomic_DNA"/>
</dbReference>
<reference evidence="1" key="1">
    <citation type="submission" date="2014-07" db="EMBL/GenBank/DDBJ databases">
        <authorList>
            <person name="Hornung V.Bastian."/>
        </authorList>
    </citation>
    <scope>NUCLEOTIDE SEQUENCE</scope>
    <source>
        <strain evidence="1">PCE-S</strain>
    </source>
</reference>
<dbReference type="RefSeq" id="WP_144676469.1">
    <property type="nucleotide sequence ID" value="NZ_LK996017.1"/>
</dbReference>
<sequence length="94" mass="10876">MKRFAQIHENKAWWIFEAEEAPEFASNIVLMDITDISEVQEGWFYDPVTNMFYGEDPKPSIDVQEVLENQIVIMSAIADLCIQLASRSEEYKDG</sequence>
<protein>
    <submittedName>
        <fullName evidence="1">Uncharacterized protein</fullName>
    </submittedName>
</protein>
<dbReference type="PATRIC" id="fig|49338.4.peg.4586"/>
<evidence type="ECO:0000313" key="1">
    <source>
        <dbReference type="EMBL" id="CDX04144.1"/>
    </source>
</evidence>